<evidence type="ECO:0000313" key="1">
    <source>
        <dbReference type="EMBL" id="KAJ6997509.1"/>
    </source>
</evidence>
<comment type="caution">
    <text evidence="1">The sequence shown here is derived from an EMBL/GenBank/DDBJ whole genome shotgun (WGS) entry which is preliminary data.</text>
</comment>
<proteinExistence type="predicted"/>
<organism evidence="1 2">
    <name type="scientific">Populus alba x Populus x berolinensis</name>
    <dbReference type="NCBI Taxonomy" id="444605"/>
    <lineage>
        <taxon>Eukaryota</taxon>
        <taxon>Viridiplantae</taxon>
        <taxon>Streptophyta</taxon>
        <taxon>Embryophyta</taxon>
        <taxon>Tracheophyta</taxon>
        <taxon>Spermatophyta</taxon>
        <taxon>Magnoliopsida</taxon>
        <taxon>eudicotyledons</taxon>
        <taxon>Gunneridae</taxon>
        <taxon>Pentapetalae</taxon>
        <taxon>rosids</taxon>
        <taxon>fabids</taxon>
        <taxon>Malpighiales</taxon>
        <taxon>Salicaceae</taxon>
        <taxon>Saliceae</taxon>
        <taxon>Populus</taxon>
    </lineage>
</organism>
<protein>
    <submittedName>
        <fullName evidence="1">Uncharacterized protein</fullName>
    </submittedName>
</protein>
<accession>A0AAD6QVR9</accession>
<dbReference type="AlphaFoldDB" id="A0AAD6QVR9"/>
<reference evidence="1" key="1">
    <citation type="journal article" date="2023" name="Mol. Ecol. Resour.">
        <title>Chromosome-level genome assembly of a triploid poplar Populus alba 'Berolinensis'.</title>
        <authorList>
            <person name="Chen S."/>
            <person name="Yu Y."/>
            <person name="Wang X."/>
            <person name="Wang S."/>
            <person name="Zhang T."/>
            <person name="Zhou Y."/>
            <person name="He R."/>
            <person name="Meng N."/>
            <person name="Wang Y."/>
            <person name="Liu W."/>
            <person name="Liu Z."/>
            <person name="Liu J."/>
            <person name="Guo Q."/>
            <person name="Huang H."/>
            <person name="Sederoff R.R."/>
            <person name="Wang G."/>
            <person name="Qu G."/>
            <person name="Chen S."/>
        </authorList>
    </citation>
    <scope>NUCLEOTIDE SEQUENCE</scope>
    <source>
        <strain evidence="1">SC-2020</strain>
    </source>
</reference>
<evidence type="ECO:0000313" key="2">
    <source>
        <dbReference type="Proteomes" id="UP001164929"/>
    </source>
</evidence>
<sequence length="92" mass="10807">MHRFFLASENFHGHENIKPRFLVAAILLKILTKHVRKEKYPVVAAFQLLEQYLFNRRRQDARHVKPSVQAWKLRSISQLARIARVRTQGSSG</sequence>
<keyword evidence="2" id="KW-1185">Reference proteome</keyword>
<dbReference type="Proteomes" id="UP001164929">
    <property type="component" value="Chromosome 5"/>
</dbReference>
<gene>
    <name evidence="1" type="ORF">NC653_013930</name>
</gene>
<dbReference type="EMBL" id="JAQIZT010000005">
    <property type="protein sequence ID" value="KAJ6997509.1"/>
    <property type="molecule type" value="Genomic_DNA"/>
</dbReference>
<name>A0AAD6QVR9_9ROSI</name>